<proteinExistence type="predicted"/>
<dbReference type="AlphaFoldDB" id="A0A074N217"/>
<gene>
    <name evidence="1" type="ORF">EH32_07495</name>
</gene>
<evidence type="ECO:0000313" key="1">
    <source>
        <dbReference type="EMBL" id="KEO98940.1"/>
    </source>
</evidence>
<dbReference type="EMBL" id="JMIX01000003">
    <property type="protein sequence ID" value="KEO98940.1"/>
    <property type="molecule type" value="Genomic_DNA"/>
</dbReference>
<dbReference type="PATRIC" id="fig|39960.10.peg.1661"/>
<reference evidence="1 2" key="1">
    <citation type="submission" date="2014-04" db="EMBL/GenBank/DDBJ databases">
        <title>A comprehensive comparison of genomes of Erythrobacter spp. Strains.</title>
        <authorList>
            <person name="Zheng Q."/>
        </authorList>
    </citation>
    <scope>NUCLEOTIDE SEQUENCE [LARGE SCALE GENOMIC DNA]</scope>
    <source>
        <strain evidence="1 2">DSM 8509</strain>
    </source>
</reference>
<name>A0A074N217_9SPHN</name>
<dbReference type="KEGG" id="elq:Ga0102493_112565"/>
<evidence type="ECO:0000313" key="2">
    <source>
        <dbReference type="Proteomes" id="UP000027866"/>
    </source>
</evidence>
<sequence>MFGRNTRTQFPGLYAWYRDNLADACTTAGFDLEAEIDRNESVLRRQRRSWRRKVAKGDPAQERQGIVEAMAADTVAKSTALDDVEDEVARLVGLYTALAALFSLFFCQGPAFAEGSGDEDAASFESRMRHVRLFIEDLIAEGRAREERRQLEADNPAYRIWLGMLTIALKRIDGADQREAALEAAFDPVTIAASDPLAPPRPLRPRRVKLRPALSLPTRRACSIRRGSAQLWVLTIPRAPCAKGSKAMSVFALLSMRRGA</sequence>
<dbReference type="RefSeq" id="WP_051697636.1">
    <property type="nucleotide sequence ID" value="NZ_CP017057.1"/>
</dbReference>
<comment type="caution">
    <text evidence="1">The sequence shown here is derived from an EMBL/GenBank/DDBJ whole genome shotgun (WGS) entry which is preliminary data.</text>
</comment>
<protein>
    <submittedName>
        <fullName evidence="1">Uncharacterized protein</fullName>
    </submittedName>
</protein>
<keyword evidence="2" id="KW-1185">Reference proteome</keyword>
<dbReference type="Proteomes" id="UP000027866">
    <property type="component" value="Unassembled WGS sequence"/>
</dbReference>
<organism evidence="1 2">
    <name type="scientific">Erythrobacter litoralis</name>
    <dbReference type="NCBI Taxonomy" id="39960"/>
    <lineage>
        <taxon>Bacteria</taxon>
        <taxon>Pseudomonadati</taxon>
        <taxon>Pseudomonadota</taxon>
        <taxon>Alphaproteobacteria</taxon>
        <taxon>Sphingomonadales</taxon>
        <taxon>Erythrobacteraceae</taxon>
        <taxon>Erythrobacter/Porphyrobacter group</taxon>
        <taxon>Erythrobacter</taxon>
    </lineage>
</organism>
<accession>A0A074N217</accession>